<dbReference type="InterPro" id="IPR011138">
    <property type="entry name" value="Cytochrome_b-558"/>
</dbReference>
<keyword evidence="1" id="KW-0472">Membrane</keyword>
<dbReference type="AlphaFoldDB" id="A0A8J6PNX1"/>
<sequence>MSKSAILSSSIAKKWWMALTGLFLCVFLIGHLAGNLQLLKDGVEAKRAFNEYAHFMGTNIFIKVLSYLTYISILFHAIDGILLTVQNKKARPVKYAYEKPNTNSKWYSRSMAVLGTLILIFIVLHMQHFWYKMKVSSAPMPLHTENMYQPRMVSQGVIEDTVVKVYYTTNGSYVPVAEVTVKGKDFYNNMEEQIKQIQNQYDPNYQPKGENPKIGEGYKDLHSLVYAFFGHNKSDEGVTATDKVGLSANKYALPFVILYVVSMAVLAFHLMHGFASAFQSLGLNHRKYNKLIKITGTAFAIIVPLLFAIIPVVIYLTK</sequence>
<dbReference type="Gene3D" id="1.20.1300.10">
    <property type="entry name" value="Fumarate reductase/succinate dehydrogenase, transmembrane subunit"/>
    <property type="match status" value="2"/>
</dbReference>
<dbReference type="InterPro" id="IPR034804">
    <property type="entry name" value="SQR/QFR_C/D"/>
</dbReference>
<feature type="transmembrane region" description="Helical" evidence="1">
    <location>
        <begin position="106"/>
        <end position="130"/>
    </location>
</feature>
<dbReference type="SUPFAM" id="SSF81343">
    <property type="entry name" value="Fumarate reductase respiratory complex transmembrane subunits"/>
    <property type="match status" value="1"/>
</dbReference>
<dbReference type="RefSeq" id="WP_163490258.1">
    <property type="nucleotide sequence ID" value="NZ_JACVEL010000003.1"/>
</dbReference>
<evidence type="ECO:0000313" key="2">
    <source>
        <dbReference type="EMBL" id="MBC9811988.1"/>
    </source>
</evidence>
<dbReference type="CDD" id="cd03498">
    <property type="entry name" value="SQR_TypeB_2_TM"/>
    <property type="match status" value="1"/>
</dbReference>
<evidence type="ECO:0000256" key="1">
    <source>
        <dbReference type="SAM" id="Phobius"/>
    </source>
</evidence>
<evidence type="ECO:0000313" key="3">
    <source>
        <dbReference type="Proteomes" id="UP000652681"/>
    </source>
</evidence>
<name>A0A8J6PNX1_9FLAO</name>
<organism evidence="2 3">
    <name type="scientific">Taishania pollutisoli</name>
    <dbReference type="NCBI Taxonomy" id="2766479"/>
    <lineage>
        <taxon>Bacteria</taxon>
        <taxon>Pseudomonadati</taxon>
        <taxon>Bacteroidota</taxon>
        <taxon>Flavobacteriia</taxon>
        <taxon>Flavobacteriales</taxon>
        <taxon>Crocinitomicaceae</taxon>
        <taxon>Taishania</taxon>
    </lineage>
</organism>
<feature type="transmembrane region" description="Helical" evidence="1">
    <location>
        <begin position="291"/>
        <end position="316"/>
    </location>
</feature>
<dbReference type="NCBIfam" id="TIGR02046">
    <property type="entry name" value="sdhC_b558_fam"/>
    <property type="match status" value="1"/>
</dbReference>
<proteinExistence type="predicted"/>
<feature type="transmembrane region" description="Helical" evidence="1">
    <location>
        <begin position="251"/>
        <end position="270"/>
    </location>
</feature>
<feature type="transmembrane region" description="Helical" evidence="1">
    <location>
        <begin position="64"/>
        <end position="85"/>
    </location>
</feature>
<keyword evidence="3" id="KW-1185">Reference proteome</keyword>
<reference evidence="2" key="1">
    <citation type="submission" date="2020-09" db="EMBL/GenBank/DDBJ databases">
        <title>Taishania pollutisoli gen. nov., sp. nov., Isolated from Tetrabromobisphenol A-Contaminated Soil.</title>
        <authorList>
            <person name="Chen Q."/>
        </authorList>
    </citation>
    <scope>NUCLEOTIDE SEQUENCE</scope>
    <source>
        <strain evidence="2">CZZ-1</strain>
    </source>
</reference>
<comment type="caution">
    <text evidence="2">The sequence shown here is derived from an EMBL/GenBank/DDBJ whole genome shotgun (WGS) entry which is preliminary data.</text>
</comment>
<keyword evidence="1" id="KW-1133">Transmembrane helix</keyword>
<dbReference type="EMBL" id="JACVEL010000003">
    <property type="protein sequence ID" value="MBC9811988.1"/>
    <property type="molecule type" value="Genomic_DNA"/>
</dbReference>
<dbReference type="GO" id="GO:0016020">
    <property type="term" value="C:membrane"/>
    <property type="evidence" value="ECO:0007669"/>
    <property type="project" value="InterPro"/>
</dbReference>
<accession>A0A8J6PNX1</accession>
<protein>
    <submittedName>
        <fullName evidence="2">Succinate dehydrogenase cytochrome b subunit</fullName>
    </submittedName>
</protein>
<keyword evidence="1" id="KW-0812">Transmembrane</keyword>
<gene>
    <name evidence="2" type="ORF">H9Y05_05800</name>
</gene>
<dbReference type="Proteomes" id="UP000652681">
    <property type="component" value="Unassembled WGS sequence"/>
</dbReference>